<dbReference type="EMBL" id="CP036498">
    <property type="protein sequence ID" value="QUS40306.1"/>
    <property type="molecule type" value="Genomic_DNA"/>
</dbReference>
<gene>
    <name evidence="2" type="ORF">RPMA_16770</name>
</gene>
<evidence type="ECO:0000313" key="2">
    <source>
        <dbReference type="EMBL" id="QUS40306.1"/>
    </source>
</evidence>
<organism evidence="2 3">
    <name type="scientific">Tardiphaga alba</name>
    <dbReference type="NCBI Taxonomy" id="340268"/>
    <lineage>
        <taxon>Bacteria</taxon>
        <taxon>Pseudomonadati</taxon>
        <taxon>Pseudomonadota</taxon>
        <taxon>Alphaproteobacteria</taxon>
        <taxon>Hyphomicrobiales</taxon>
        <taxon>Nitrobacteraceae</taxon>
        <taxon>Tardiphaga</taxon>
    </lineage>
</organism>
<accession>A0ABX8A991</accession>
<keyword evidence="1" id="KW-1133">Transmembrane helix</keyword>
<protein>
    <submittedName>
        <fullName evidence="2">DUF454 domain-containing protein</fullName>
    </submittedName>
</protein>
<name>A0ABX8A991_9BRAD</name>
<dbReference type="InterPro" id="IPR007401">
    <property type="entry name" value="DUF454"/>
</dbReference>
<dbReference type="Pfam" id="PF04304">
    <property type="entry name" value="DUF454"/>
    <property type="match status" value="1"/>
</dbReference>
<keyword evidence="1" id="KW-0812">Transmembrane</keyword>
<reference evidence="2 3" key="1">
    <citation type="submission" date="2019-02" db="EMBL/GenBank/DDBJ databases">
        <title>Emended description of the genus Rhodopseudomonas and description of Rhodopseudomonas albus sp. nov., a non-phototrophic, heavy-metal-tolerant bacterium isolated from garden soil.</title>
        <authorList>
            <person name="Bao Z."/>
            <person name="Cao W.W."/>
            <person name="Sato Y."/>
            <person name="Nishizawa T."/>
            <person name="Zhao J."/>
            <person name="Guo Y."/>
            <person name="Ohta H."/>
        </authorList>
    </citation>
    <scope>NUCLEOTIDE SEQUENCE [LARGE SCALE GENOMIC DNA]</scope>
    <source>
        <strain evidence="2 3">SK50-23</strain>
    </source>
</reference>
<sequence length="124" mass="13611">MKRVAFLCAGGVMLLLGVIGIVTPLLPTVPFLIVAAWCFGRSSPRLEAWMLNHPRFGPSLRRWREQGAIPRRAKWMAVTGMTIGYAVFWTQARPGWMLATAVAIIMLGSASYVVSRPEPAAADQ</sequence>
<proteinExistence type="predicted"/>
<dbReference type="RefSeq" id="WP_211908887.1">
    <property type="nucleotide sequence ID" value="NZ_CP036498.1"/>
</dbReference>
<dbReference type="PANTHER" id="PTHR35813:SF1">
    <property type="entry name" value="INNER MEMBRANE PROTEIN YBAN"/>
    <property type="match status" value="1"/>
</dbReference>
<dbReference type="Proteomes" id="UP000682843">
    <property type="component" value="Chromosome"/>
</dbReference>
<keyword evidence="3" id="KW-1185">Reference proteome</keyword>
<evidence type="ECO:0000313" key="3">
    <source>
        <dbReference type="Proteomes" id="UP000682843"/>
    </source>
</evidence>
<dbReference type="PANTHER" id="PTHR35813">
    <property type="entry name" value="INNER MEMBRANE PROTEIN YBAN"/>
    <property type="match status" value="1"/>
</dbReference>
<feature type="transmembrane region" description="Helical" evidence="1">
    <location>
        <begin position="96"/>
        <end position="114"/>
    </location>
</feature>
<evidence type="ECO:0000256" key="1">
    <source>
        <dbReference type="SAM" id="Phobius"/>
    </source>
</evidence>
<dbReference type="PIRSF" id="PIRSF016789">
    <property type="entry name" value="DUF454"/>
    <property type="match status" value="1"/>
</dbReference>
<keyword evidence="1" id="KW-0472">Membrane</keyword>